<reference evidence="2" key="1">
    <citation type="journal article" date="2023" name="Nat. Plants">
        <title>Single-cell RNA sequencing provides a high-resolution roadmap for understanding the multicellular compartmentation of specialized metabolism.</title>
        <authorList>
            <person name="Sun S."/>
            <person name="Shen X."/>
            <person name="Li Y."/>
            <person name="Li Y."/>
            <person name="Wang S."/>
            <person name="Li R."/>
            <person name="Zhang H."/>
            <person name="Shen G."/>
            <person name="Guo B."/>
            <person name="Wei J."/>
            <person name="Xu J."/>
            <person name="St-Pierre B."/>
            <person name="Chen S."/>
            <person name="Sun C."/>
        </authorList>
    </citation>
    <scope>NUCLEOTIDE SEQUENCE [LARGE SCALE GENOMIC DNA]</scope>
</reference>
<keyword evidence="2" id="KW-1185">Reference proteome</keyword>
<dbReference type="Proteomes" id="UP001060085">
    <property type="component" value="Linkage Group LG01"/>
</dbReference>
<organism evidence="1 2">
    <name type="scientific">Catharanthus roseus</name>
    <name type="common">Madagascar periwinkle</name>
    <name type="synonym">Vinca rosea</name>
    <dbReference type="NCBI Taxonomy" id="4058"/>
    <lineage>
        <taxon>Eukaryota</taxon>
        <taxon>Viridiplantae</taxon>
        <taxon>Streptophyta</taxon>
        <taxon>Embryophyta</taxon>
        <taxon>Tracheophyta</taxon>
        <taxon>Spermatophyta</taxon>
        <taxon>Magnoliopsida</taxon>
        <taxon>eudicotyledons</taxon>
        <taxon>Gunneridae</taxon>
        <taxon>Pentapetalae</taxon>
        <taxon>asterids</taxon>
        <taxon>lamiids</taxon>
        <taxon>Gentianales</taxon>
        <taxon>Apocynaceae</taxon>
        <taxon>Rauvolfioideae</taxon>
        <taxon>Vinceae</taxon>
        <taxon>Catharanthinae</taxon>
        <taxon>Catharanthus</taxon>
    </lineage>
</organism>
<evidence type="ECO:0000313" key="1">
    <source>
        <dbReference type="EMBL" id="KAI5683590.1"/>
    </source>
</evidence>
<sequence length="283" mass="30880">MVRPVARRGDDDDLGPVTDGTGRVHGRTFIASFCDVRDRHSTSDIPCTPAPLGPGIYYNLGALGSSTQPPHTPVRTHRTIHTLPYPMRYMDLLSFHLSPYLHHMTRMHMLLLKYQQPLNEVSVQGCSRYFFFEQLVSGVLVDSSYGTADYTTTNYNISSSEPCHGRILEHEMVGSLHIGGEDDDSDEVENVPVAPVSMAHTSSTSVRPGPGKGKVIILSYIGHIASSIWRGQSDLGITYFGGGINIQELAQNSGLHATSSIYLEVHSSPIRVVTSSPPSCGRS</sequence>
<evidence type="ECO:0000313" key="2">
    <source>
        <dbReference type="Proteomes" id="UP001060085"/>
    </source>
</evidence>
<dbReference type="EMBL" id="CM044701">
    <property type="protein sequence ID" value="KAI5683590.1"/>
    <property type="molecule type" value="Genomic_DNA"/>
</dbReference>
<gene>
    <name evidence="1" type="ORF">M9H77_04818</name>
</gene>
<comment type="caution">
    <text evidence="1">The sequence shown here is derived from an EMBL/GenBank/DDBJ whole genome shotgun (WGS) entry which is preliminary data.</text>
</comment>
<proteinExistence type="predicted"/>
<accession>A0ACC0CFA4</accession>
<name>A0ACC0CFA4_CATRO</name>
<protein>
    <submittedName>
        <fullName evidence="1">Uncharacterized protein</fullName>
    </submittedName>
</protein>